<evidence type="ECO:0000256" key="9">
    <source>
        <dbReference type="ARBA" id="ARBA00023157"/>
    </source>
</evidence>
<dbReference type="Pfam" id="PF05090">
    <property type="entry name" value="HTTM"/>
    <property type="match status" value="1"/>
</dbReference>
<evidence type="ECO:0000256" key="4">
    <source>
        <dbReference type="ARBA" id="ARBA00022692"/>
    </source>
</evidence>
<dbReference type="KEGG" id="lgi:LOTGIDRAFT_182855"/>
<comment type="catalytic activity">
    <reaction evidence="14">
        <text>4-carboxy-L-glutamyl-[protein] + 2,3-epoxyphylloquinone + H2O + H(+) = phylloquinol + L-glutamyl-[protein] + CO2 + O2</text>
        <dbReference type="Rhea" id="RHEA:45140"/>
        <dbReference type="Rhea" id="RHEA-COMP:10208"/>
        <dbReference type="Rhea" id="RHEA-COMP:11094"/>
        <dbReference type="ChEBI" id="CHEBI:15377"/>
        <dbReference type="ChEBI" id="CHEBI:15378"/>
        <dbReference type="ChEBI" id="CHEBI:15379"/>
        <dbReference type="ChEBI" id="CHEBI:15759"/>
        <dbReference type="ChEBI" id="CHEBI:16526"/>
        <dbReference type="ChEBI" id="CHEBI:28433"/>
        <dbReference type="ChEBI" id="CHEBI:29973"/>
        <dbReference type="ChEBI" id="CHEBI:84990"/>
        <dbReference type="EC" id="4.1.1.90"/>
    </reaction>
    <physiologicalReaction direction="right-to-left" evidence="14">
        <dbReference type="Rhea" id="RHEA:45142"/>
    </physiologicalReaction>
</comment>
<accession>V3ZCZ6</accession>
<keyword evidence="9" id="KW-1015">Disulfide bond</keyword>
<comment type="subcellular location">
    <subcellularLocation>
        <location evidence="1">Endoplasmic reticulum membrane</location>
        <topology evidence="1">Multi-pass membrane protein</topology>
    </subcellularLocation>
</comment>
<dbReference type="CDD" id="cd02208">
    <property type="entry name" value="cupin_RmlC-like"/>
    <property type="match status" value="1"/>
</dbReference>
<keyword evidence="18" id="KW-1185">Reference proteome</keyword>
<evidence type="ECO:0000256" key="15">
    <source>
        <dbReference type="SAM" id="Phobius"/>
    </source>
</evidence>
<evidence type="ECO:0000256" key="8">
    <source>
        <dbReference type="ARBA" id="ARBA00023136"/>
    </source>
</evidence>
<evidence type="ECO:0000256" key="11">
    <source>
        <dbReference type="ARBA" id="ARBA00030083"/>
    </source>
</evidence>
<dbReference type="PANTHER" id="PTHR12639">
    <property type="entry name" value="VITAMIN K-DEPENDENT GAMMA-CARBOXYLASE"/>
    <property type="match status" value="1"/>
</dbReference>
<dbReference type="InterPro" id="IPR007782">
    <property type="entry name" value="VKG_COase"/>
</dbReference>
<keyword evidence="10" id="KW-0456">Lyase</keyword>
<reference evidence="17 18" key="1">
    <citation type="journal article" date="2013" name="Nature">
        <title>Insights into bilaterian evolution from three spiralian genomes.</title>
        <authorList>
            <person name="Simakov O."/>
            <person name="Marletaz F."/>
            <person name="Cho S.J."/>
            <person name="Edsinger-Gonzales E."/>
            <person name="Havlak P."/>
            <person name="Hellsten U."/>
            <person name="Kuo D.H."/>
            <person name="Larsson T."/>
            <person name="Lv J."/>
            <person name="Arendt D."/>
            <person name="Savage R."/>
            <person name="Osoegawa K."/>
            <person name="de Jong P."/>
            <person name="Grimwood J."/>
            <person name="Chapman J.A."/>
            <person name="Shapiro H."/>
            <person name="Aerts A."/>
            <person name="Otillar R.P."/>
            <person name="Terry A.Y."/>
            <person name="Boore J.L."/>
            <person name="Grigoriev I.V."/>
            <person name="Lindberg D.R."/>
            <person name="Seaver E.C."/>
            <person name="Weisblat D.A."/>
            <person name="Putnam N.H."/>
            <person name="Rokhsar D.S."/>
        </authorList>
    </citation>
    <scope>NUCLEOTIDE SEQUENCE [LARGE SCALE GENOMIC DNA]</scope>
</reference>
<dbReference type="Proteomes" id="UP000030746">
    <property type="component" value="Unassembled WGS sequence"/>
</dbReference>
<dbReference type="GO" id="GO:0005789">
    <property type="term" value="C:endoplasmic reticulum membrane"/>
    <property type="evidence" value="ECO:0007669"/>
    <property type="project" value="UniProtKB-SubCell"/>
</dbReference>
<keyword evidence="6 15" id="KW-1133">Transmembrane helix</keyword>
<dbReference type="OrthoDB" id="206689at2759"/>
<dbReference type="PANTHER" id="PTHR12639:SF6">
    <property type="entry name" value="VITAMIN K-DEPENDENT GAMMA-CARBOXYLASE"/>
    <property type="match status" value="1"/>
</dbReference>
<keyword evidence="5" id="KW-0256">Endoplasmic reticulum</keyword>
<evidence type="ECO:0000259" key="16">
    <source>
        <dbReference type="SMART" id="SM00752"/>
    </source>
</evidence>
<dbReference type="GO" id="GO:0008488">
    <property type="term" value="F:gamma-glutamyl carboxylase activity"/>
    <property type="evidence" value="ECO:0007669"/>
    <property type="project" value="UniProtKB-EC"/>
</dbReference>
<evidence type="ECO:0000256" key="13">
    <source>
        <dbReference type="ARBA" id="ARBA00032107"/>
    </source>
</evidence>
<name>V3ZCZ6_LOTGI</name>
<dbReference type="EMBL" id="KB202619">
    <property type="protein sequence ID" value="ESO88963.1"/>
    <property type="molecule type" value="Genomic_DNA"/>
</dbReference>
<dbReference type="STRING" id="225164.V3ZCZ6"/>
<feature type="transmembrane region" description="Helical" evidence="15">
    <location>
        <begin position="258"/>
        <end position="278"/>
    </location>
</feature>
<dbReference type="InterPro" id="IPR011020">
    <property type="entry name" value="HTTM-like"/>
</dbReference>
<dbReference type="HOGENOM" id="CLU_020495_0_0_1"/>
<dbReference type="RefSeq" id="XP_009060013.1">
    <property type="nucleotide sequence ID" value="XM_009061765.1"/>
</dbReference>
<keyword evidence="4 15" id="KW-0812">Transmembrane</keyword>
<dbReference type="SUPFAM" id="SSF51182">
    <property type="entry name" value="RmlC-like cupins"/>
    <property type="match status" value="1"/>
</dbReference>
<gene>
    <name evidence="17" type="ORF">LOTGIDRAFT_182855</name>
</gene>
<protein>
    <recommendedName>
        <fullName evidence="3">Vitamin K-dependent gamma-carboxylase</fullName>
        <ecNumber evidence="2">4.1.1.90</ecNumber>
    </recommendedName>
    <alternativeName>
        <fullName evidence="11">Gamma-glutamyl carboxylase</fullName>
    </alternativeName>
    <alternativeName>
        <fullName evidence="12">Peptidyl-glutamate 4-carboxylase</fullName>
    </alternativeName>
    <alternativeName>
        <fullName evidence="13">Vitamin K gamma glutamyl carboxylase</fullName>
    </alternativeName>
</protein>
<proteinExistence type="predicted"/>
<dbReference type="OMA" id="TYLNHYY"/>
<feature type="transmembrane region" description="Helical" evidence="15">
    <location>
        <begin position="218"/>
        <end position="238"/>
    </location>
</feature>
<evidence type="ECO:0000256" key="5">
    <source>
        <dbReference type="ARBA" id="ARBA00022824"/>
    </source>
</evidence>
<evidence type="ECO:0000256" key="10">
    <source>
        <dbReference type="ARBA" id="ARBA00023239"/>
    </source>
</evidence>
<evidence type="ECO:0000256" key="1">
    <source>
        <dbReference type="ARBA" id="ARBA00004477"/>
    </source>
</evidence>
<sequence>MEKTFGFSIDDFKSPQAVIRLLCRPSDPACLGVVRFLFGFLMLIDIPQERGLGMADVRWGHTDECRFPLFNFLKPLPLEWMYIVYFVMLIGATGIMLGFQYRFSCLCFLLPYWYIFFLDKTSWNNHSYLYGILAFLLTISDANRYWSLDGFFSKKYRNCHVPLWNYTLLRTQVFLVYFIAGLKKLDFDWVYGYSMQNLSSHWVFDPFKLLLTEEQIDLFIVHIGGLIIDISVGFLLFFDKTRLLGMVMCSSFHLMNSQMFNIGMFPWMMLATQVIFCYTDWPRRIFKSISANCQLFTPEEEDLQPNDHCIYHKQHIKTEDSPPIKSSLYHKLSSLGTILFLLLQLVLPYSHGITKGYNNWTNGLYGYSWDMMIHSWSVQHIRLTYIDKDTGTTGYLNPQAWVGSRRWSSHADMLKQHAHCIADHLKAYNITNVALYFDVWKSINDRFQQRMFDPKVDILSEEWSPFKETPWLMPLLVDLSDWRGKLAEIQKSTTNSSESADVVFVADFPGLYLENFVQEDLGNTSITVLKGKVLVELVEKLENYTLIEGEHMQVPAGAFHNVHTISSTPSCYMYIYVNTTEVYFMENLVEYEMAVNGTLDDGMADKALNRFESDPLLSQYKQALAAKQAVKKQEEETLFEKLSQFIKNKYTIFYRSFRFTSGALHSILLQRPFEEFLNDTYSMERDAIIQNIDLDL</sequence>
<keyword evidence="8 15" id="KW-0472">Membrane</keyword>
<evidence type="ECO:0000256" key="6">
    <source>
        <dbReference type="ARBA" id="ARBA00022989"/>
    </source>
</evidence>
<dbReference type="EC" id="4.1.1.90" evidence="2"/>
<feature type="transmembrane region" description="Helical" evidence="15">
    <location>
        <begin position="127"/>
        <end position="146"/>
    </location>
</feature>
<dbReference type="Pfam" id="PF22777">
    <property type="entry name" value="VKGC_lumenal_dom"/>
    <property type="match status" value="1"/>
</dbReference>
<dbReference type="SMART" id="SM00752">
    <property type="entry name" value="HTTM"/>
    <property type="match status" value="1"/>
</dbReference>
<organism evidence="17 18">
    <name type="scientific">Lottia gigantea</name>
    <name type="common">Giant owl limpet</name>
    <dbReference type="NCBI Taxonomy" id="225164"/>
    <lineage>
        <taxon>Eukaryota</taxon>
        <taxon>Metazoa</taxon>
        <taxon>Spiralia</taxon>
        <taxon>Lophotrochozoa</taxon>
        <taxon>Mollusca</taxon>
        <taxon>Gastropoda</taxon>
        <taxon>Patellogastropoda</taxon>
        <taxon>Lottioidea</taxon>
        <taxon>Lottiidae</taxon>
        <taxon>Lottia</taxon>
    </lineage>
</organism>
<dbReference type="AlphaFoldDB" id="V3ZCZ6"/>
<dbReference type="InterPro" id="IPR053935">
    <property type="entry name" value="VKGC_lumenal_dom"/>
</dbReference>
<evidence type="ECO:0000256" key="7">
    <source>
        <dbReference type="ARBA" id="ARBA00022990"/>
    </source>
</evidence>
<feature type="domain" description="HTTM-like" evidence="16">
    <location>
        <begin position="23"/>
        <end position="281"/>
    </location>
</feature>
<dbReference type="InterPro" id="IPR053934">
    <property type="entry name" value="HTTM_dom"/>
</dbReference>
<dbReference type="GO" id="GO:0019842">
    <property type="term" value="F:vitamin binding"/>
    <property type="evidence" value="ECO:0007669"/>
    <property type="project" value="TreeGrafter"/>
</dbReference>
<evidence type="ECO:0000313" key="17">
    <source>
        <dbReference type="EMBL" id="ESO88963.1"/>
    </source>
</evidence>
<dbReference type="CTD" id="20244516"/>
<keyword evidence="7" id="KW-0007">Acetylation</keyword>
<evidence type="ECO:0000313" key="18">
    <source>
        <dbReference type="Proteomes" id="UP000030746"/>
    </source>
</evidence>
<evidence type="ECO:0000256" key="2">
    <source>
        <dbReference type="ARBA" id="ARBA00012248"/>
    </source>
</evidence>
<evidence type="ECO:0000256" key="12">
    <source>
        <dbReference type="ARBA" id="ARBA00030249"/>
    </source>
</evidence>
<dbReference type="GeneID" id="20244516"/>
<dbReference type="InterPro" id="IPR011051">
    <property type="entry name" value="RmlC_Cupin_sf"/>
</dbReference>
<evidence type="ECO:0000256" key="14">
    <source>
        <dbReference type="ARBA" id="ARBA00048415"/>
    </source>
</evidence>
<feature type="transmembrane region" description="Helical" evidence="15">
    <location>
        <begin position="82"/>
        <end position="115"/>
    </location>
</feature>
<evidence type="ECO:0000256" key="3">
    <source>
        <dbReference type="ARBA" id="ARBA00017054"/>
    </source>
</evidence>